<dbReference type="GO" id="GO:0003677">
    <property type="term" value="F:DNA binding"/>
    <property type="evidence" value="ECO:0007669"/>
    <property type="project" value="InterPro"/>
</dbReference>
<feature type="region of interest" description="Disordered" evidence="3">
    <location>
        <begin position="257"/>
        <end position="292"/>
    </location>
</feature>
<dbReference type="InterPro" id="IPR045138">
    <property type="entry name" value="MeCP2/MBD4"/>
</dbReference>
<protein>
    <recommendedName>
        <fullName evidence="8">HhH-GPD domain-containing protein</fullName>
    </recommendedName>
</protein>
<dbReference type="EMBL" id="LVLJ01003591">
    <property type="protein sequence ID" value="OAE20732.1"/>
    <property type="molecule type" value="Genomic_DNA"/>
</dbReference>
<dbReference type="PANTHER" id="PTHR15074">
    <property type="entry name" value="METHYL-CPG-BINDING PROTEIN"/>
    <property type="match status" value="1"/>
</dbReference>
<keyword evidence="6" id="KW-1185">Reference proteome</keyword>
<proteinExistence type="predicted"/>
<organism evidence="5 6">
    <name type="scientific">Marchantia polymorpha subsp. ruderalis</name>
    <dbReference type="NCBI Taxonomy" id="1480154"/>
    <lineage>
        <taxon>Eukaryota</taxon>
        <taxon>Viridiplantae</taxon>
        <taxon>Streptophyta</taxon>
        <taxon>Embryophyta</taxon>
        <taxon>Marchantiophyta</taxon>
        <taxon>Marchantiopsida</taxon>
        <taxon>Marchantiidae</taxon>
        <taxon>Marchantiales</taxon>
        <taxon>Marchantiaceae</taxon>
        <taxon>Marchantia</taxon>
    </lineage>
</organism>
<evidence type="ECO:0000313" key="4">
    <source>
        <dbReference type="EMBL" id="BBN16013.1"/>
    </source>
</evidence>
<dbReference type="PANTHER" id="PTHR15074:SF0">
    <property type="entry name" value="METHYL-CPG-BINDING DOMAIN PROTEIN 4-LIKE PROTEIN"/>
    <property type="match status" value="1"/>
</dbReference>
<reference evidence="5 6" key="1">
    <citation type="submission" date="2016-03" db="EMBL/GenBank/DDBJ databases">
        <title>Mechanisms controlling the formation of the plant cell surface in tip-growing cells are functionally conserved among land plants.</title>
        <authorList>
            <person name="Honkanen S."/>
            <person name="Jones V.A."/>
            <person name="Morieri G."/>
            <person name="Champion C."/>
            <person name="Hetherington A.J."/>
            <person name="Kelly S."/>
            <person name="Saint-Marcoux D."/>
            <person name="Proust H."/>
            <person name="Prescott H."/>
            <person name="Dolan L."/>
        </authorList>
    </citation>
    <scope>NUCLEOTIDE SEQUENCE [LARGE SCALE GENOMIC DNA]</scope>
    <source>
        <strain evidence="6">cv. Tak-1 and cv. Tak-2</strain>
        <tissue evidence="5">Whole gametophyte</tissue>
    </source>
</reference>
<reference evidence="7" key="3">
    <citation type="journal article" date="2020" name="Curr. Biol.">
        <title>Chromatin organization in early land plants reveals an ancestral association between H3K27me3, transposons, and constitutive heterochromatin.</title>
        <authorList>
            <person name="Montgomery S.A."/>
            <person name="Tanizawa Y."/>
            <person name="Galik B."/>
            <person name="Wang N."/>
            <person name="Ito T."/>
            <person name="Mochizuki T."/>
            <person name="Akimcheva S."/>
            <person name="Bowman J.L."/>
            <person name="Cognat V."/>
            <person name="Marechal-Drouard L."/>
            <person name="Ekker H."/>
            <person name="Hong S.F."/>
            <person name="Kohchi T."/>
            <person name="Lin S.S."/>
            <person name="Liu L.D."/>
            <person name="Nakamura Y."/>
            <person name="Valeeva L.R."/>
            <person name="Shakirov E.V."/>
            <person name="Shippen D.E."/>
            <person name="Wei W.L."/>
            <person name="Yagura M."/>
            <person name="Yamaoka S."/>
            <person name="Yamato K.T."/>
            <person name="Liu C."/>
            <person name="Berger F."/>
        </authorList>
    </citation>
    <scope>NUCLEOTIDE SEQUENCE [LARGE SCALE GENOMIC DNA]</scope>
    <source>
        <strain evidence="7">Tak-1</strain>
    </source>
</reference>
<dbReference type="InterPro" id="IPR011257">
    <property type="entry name" value="DNA_glycosylase"/>
</dbReference>
<evidence type="ECO:0000313" key="6">
    <source>
        <dbReference type="Proteomes" id="UP000077202"/>
    </source>
</evidence>
<evidence type="ECO:0000256" key="3">
    <source>
        <dbReference type="SAM" id="MobiDB-lite"/>
    </source>
</evidence>
<dbReference type="EMBL" id="AP019872">
    <property type="protein sequence ID" value="BBN16013.1"/>
    <property type="molecule type" value="Genomic_DNA"/>
</dbReference>
<evidence type="ECO:0000313" key="7">
    <source>
        <dbReference type="Proteomes" id="UP001162541"/>
    </source>
</evidence>
<evidence type="ECO:0000256" key="2">
    <source>
        <dbReference type="ARBA" id="ARBA00023242"/>
    </source>
</evidence>
<accession>A0A176VK65</accession>
<gene>
    <name evidence="5" type="ORF">AXG93_154s2080</name>
    <name evidence="4" type="ORF">Mp_7g02810</name>
</gene>
<feature type="region of interest" description="Disordered" evidence="3">
    <location>
        <begin position="83"/>
        <end position="115"/>
    </location>
</feature>
<evidence type="ECO:0000313" key="5">
    <source>
        <dbReference type="EMBL" id="OAE20732.1"/>
    </source>
</evidence>
<comment type="subcellular location">
    <subcellularLocation>
        <location evidence="1">Nucleus</location>
    </subcellularLocation>
</comment>
<sequence length="606" mass="68413">MACAYRYERFAEKISVSCDGIVSWREGSKDIEFIAKGQVSSSLLKGGGICGLLRDASFQPRTLPKMTLERVREILAEVRASVTMPRGSRPVSTSGLHLEKRDEQLASSNEDEDPQMILPLSSSVDADAPRVQVVPKLGECDSEKPKAKVSRLEKRGIRHKDDRLALDCKSIAGDHPILQKRRIPSEEDDEDTQHGCLVNSDNESFSVEGSGYQMMECNYYHHSGERFGQGSGNAFQHLHAPLPRKSKRNYKANNFCARDSKGRYKKSSGGRTDRHYKPEMASGATSDPDINRAKGQSVADDVLSISESVHSLTSSEKTAVEYFTTEKKELTEEDYRRGGPKPRRNNQSRFHADTMIVDKPTTHDYTAERSRRRKRKKFADFIDQVHVIMSSSTNGNLFPGSSSKVENWDPPMSPYRLIQEGFRRDAWKVILSSMLLNKSTGRSVKKIVGDLFDLCPDAESAVKTPTENIADIVYSLGLQNKRAKMIQRFSSEYLRGEWNNVSQLHGVTKYATDSYAIFYQGLWREVQPEDSMLRKYRSWLQELHGQEAESPSTTLYIMFVLPDACPHGQAAFSFQIWEEKSFEKCFGFRFAIANTVQAPVFSPDSS</sequence>
<evidence type="ECO:0008006" key="8">
    <source>
        <dbReference type="Google" id="ProtNLM"/>
    </source>
</evidence>
<evidence type="ECO:0000256" key="1">
    <source>
        <dbReference type="ARBA" id="ARBA00004123"/>
    </source>
</evidence>
<reference evidence="4" key="2">
    <citation type="journal article" date="2019" name="Curr. Biol.">
        <title>Chromatin organization in early land plants reveals an ancestral association between H3K27me3, transposons, and constitutive heterochromatin.</title>
        <authorList>
            <person name="Montgomery S.A."/>
            <person name="Tanizawa Y."/>
            <person name="Galik B."/>
            <person name="Wang N."/>
            <person name="Ito T."/>
            <person name="Mochizuki T."/>
            <person name="Akimcheva S."/>
            <person name="Bowman J."/>
            <person name="Cognat V."/>
            <person name="Drouard L."/>
            <person name="Ekker H."/>
            <person name="Houng S."/>
            <person name="Kohchi T."/>
            <person name="Lin S."/>
            <person name="Liu L.D."/>
            <person name="Nakamura Y."/>
            <person name="Valeeva L.R."/>
            <person name="Shakirov E.V."/>
            <person name="Shippen D.E."/>
            <person name="Wei W."/>
            <person name="Yagura M."/>
            <person name="Yamaoka S."/>
            <person name="Yamato K.T."/>
            <person name="Liu C."/>
            <person name="Berger F."/>
        </authorList>
    </citation>
    <scope>NUCLEOTIDE SEQUENCE [LARGE SCALE GENOMIC DNA]</scope>
    <source>
        <strain evidence="4">Tak-1</strain>
    </source>
</reference>
<dbReference type="Gene3D" id="1.10.340.30">
    <property type="entry name" value="Hypothetical protein, domain 2"/>
    <property type="match status" value="1"/>
</dbReference>
<dbReference type="GO" id="GO:0005634">
    <property type="term" value="C:nucleus"/>
    <property type="evidence" value="ECO:0007669"/>
    <property type="project" value="UniProtKB-SubCell"/>
</dbReference>
<dbReference type="Proteomes" id="UP001162541">
    <property type="component" value="Chromosome 7"/>
</dbReference>
<keyword evidence="2" id="KW-0539">Nucleus</keyword>
<dbReference type="AlphaFoldDB" id="A0A176VK65"/>
<name>A0A176VK65_MARPO</name>
<dbReference type="GO" id="GO:0003824">
    <property type="term" value="F:catalytic activity"/>
    <property type="evidence" value="ECO:0007669"/>
    <property type="project" value="InterPro"/>
</dbReference>
<dbReference type="SUPFAM" id="SSF48150">
    <property type="entry name" value="DNA-glycosylase"/>
    <property type="match status" value="1"/>
</dbReference>
<dbReference type="Proteomes" id="UP000077202">
    <property type="component" value="Unassembled WGS sequence"/>
</dbReference>
<dbReference type="GO" id="GO:0006281">
    <property type="term" value="P:DNA repair"/>
    <property type="evidence" value="ECO:0007669"/>
    <property type="project" value="InterPro"/>
</dbReference>